<accession>A0ABX1NZM3</accession>
<dbReference type="RefSeq" id="WP_169204033.1">
    <property type="nucleotide sequence ID" value="NZ_CP059467.1"/>
</dbReference>
<dbReference type="Pfam" id="PF00563">
    <property type="entry name" value="EAL"/>
    <property type="match status" value="1"/>
</dbReference>
<dbReference type="InterPro" id="IPR050706">
    <property type="entry name" value="Cyclic-di-GMP_PDE-like"/>
</dbReference>
<organism evidence="2 3">
    <name type="scientific">Aromatoleum bremense</name>
    <dbReference type="NCBI Taxonomy" id="76115"/>
    <lineage>
        <taxon>Bacteria</taxon>
        <taxon>Pseudomonadati</taxon>
        <taxon>Pseudomonadota</taxon>
        <taxon>Betaproteobacteria</taxon>
        <taxon>Rhodocyclales</taxon>
        <taxon>Rhodocyclaceae</taxon>
        <taxon>Aromatoleum</taxon>
    </lineage>
</organism>
<sequence length="54" mass="6065">MDLKVIAEGVESRAVWDRLTALGCDTAQGYFISRPIPAGEFAKWESESCWHAQH</sequence>
<proteinExistence type="predicted"/>
<dbReference type="Proteomes" id="UP000633943">
    <property type="component" value="Unassembled WGS sequence"/>
</dbReference>
<evidence type="ECO:0000259" key="1">
    <source>
        <dbReference type="PROSITE" id="PS50883"/>
    </source>
</evidence>
<name>A0ABX1NZM3_9RHOO</name>
<keyword evidence="3" id="KW-1185">Reference proteome</keyword>
<protein>
    <submittedName>
        <fullName evidence="2">EAL domain-containing protein</fullName>
    </submittedName>
</protein>
<dbReference type="PROSITE" id="PS50883">
    <property type="entry name" value="EAL"/>
    <property type="match status" value="1"/>
</dbReference>
<dbReference type="Gene3D" id="3.20.20.450">
    <property type="entry name" value="EAL domain"/>
    <property type="match status" value="1"/>
</dbReference>
<dbReference type="PANTHER" id="PTHR33121:SF70">
    <property type="entry name" value="SIGNALING PROTEIN YKOW"/>
    <property type="match status" value="1"/>
</dbReference>
<dbReference type="InterPro" id="IPR001633">
    <property type="entry name" value="EAL_dom"/>
</dbReference>
<reference evidence="2 3" key="1">
    <citation type="submission" date="2019-12" db="EMBL/GenBank/DDBJ databases">
        <title>Comparative genomics gives insights into the taxonomy of the Azoarcus-Aromatoleum group and reveals separate origins of nif in the plant-associated Azoarcus and non-plant-associated Aromatoleum sub-groups.</title>
        <authorList>
            <person name="Lafos M."/>
            <person name="Maluk M."/>
            <person name="Batista M."/>
            <person name="Junghare M."/>
            <person name="Carmona M."/>
            <person name="Faoro H."/>
            <person name="Cruz L.M."/>
            <person name="Battistoni F."/>
            <person name="De Souza E."/>
            <person name="Pedrosa F."/>
            <person name="Chen W.-M."/>
            <person name="Poole P.S."/>
            <person name="Dixon R.A."/>
            <person name="James E.K."/>
        </authorList>
    </citation>
    <scope>NUCLEOTIDE SEQUENCE [LARGE SCALE GENOMIC DNA]</scope>
    <source>
        <strain evidence="2 3">PbN1</strain>
    </source>
</reference>
<dbReference type="SUPFAM" id="SSF141868">
    <property type="entry name" value="EAL domain-like"/>
    <property type="match status" value="1"/>
</dbReference>
<dbReference type="PANTHER" id="PTHR33121">
    <property type="entry name" value="CYCLIC DI-GMP PHOSPHODIESTERASE PDEF"/>
    <property type="match status" value="1"/>
</dbReference>
<dbReference type="InterPro" id="IPR035919">
    <property type="entry name" value="EAL_sf"/>
</dbReference>
<gene>
    <name evidence="2" type="ORF">GPA24_18635</name>
</gene>
<feature type="domain" description="EAL" evidence="1">
    <location>
        <begin position="1"/>
        <end position="49"/>
    </location>
</feature>
<evidence type="ECO:0000313" key="2">
    <source>
        <dbReference type="EMBL" id="NMG17518.1"/>
    </source>
</evidence>
<dbReference type="EMBL" id="WTVP01000084">
    <property type="protein sequence ID" value="NMG17518.1"/>
    <property type="molecule type" value="Genomic_DNA"/>
</dbReference>
<comment type="caution">
    <text evidence="2">The sequence shown here is derived from an EMBL/GenBank/DDBJ whole genome shotgun (WGS) entry which is preliminary data.</text>
</comment>
<evidence type="ECO:0000313" key="3">
    <source>
        <dbReference type="Proteomes" id="UP000633943"/>
    </source>
</evidence>